<dbReference type="AlphaFoldDB" id="A0A450XIX1"/>
<name>A0A450XIX1_9GAMM</name>
<evidence type="ECO:0000313" key="1">
    <source>
        <dbReference type="EMBL" id="VFK29252.1"/>
    </source>
</evidence>
<accession>A0A450XIX1</accession>
<sequence length="44" mass="4917">MPAITHFWFRVGFRGQVHSVWGKEPALIYPELRGSKEKGDSSGG</sequence>
<organism evidence="1">
    <name type="scientific">Candidatus Kentrum sp. MB</name>
    <dbReference type="NCBI Taxonomy" id="2138164"/>
    <lineage>
        <taxon>Bacteria</taxon>
        <taxon>Pseudomonadati</taxon>
        <taxon>Pseudomonadota</taxon>
        <taxon>Gammaproteobacteria</taxon>
        <taxon>Candidatus Kentrum</taxon>
    </lineage>
</organism>
<proteinExistence type="predicted"/>
<reference evidence="1" key="1">
    <citation type="submission" date="2019-02" db="EMBL/GenBank/DDBJ databases">
        <authorList>
            <person name="Gruber-Vodicka R. H."/>
            <person name="Seah K. B. B."/>
        </authorList>
    </citation>
    <scope>NUCLEOTIDE SEQUENCE</scope>
    <source>
        <strain evidence="1">BECK_BZ197</strain>
    </source>
</reference>
<dbReference type="EMBL" id="CAADFO010000047">
    <property type="protein sequence ID" value="VFK29252.1"/>
    <property type="molecule type" value="Genomic_DNA"/>
</dbReference>
<protein>
    <submittedName>
        <fullName evidence="1">Uncharacterized protein</fullName>
    </submittedName>
</protein>
<gene>
    <name evidence="1" type="ORF">BECKMB1821G_GA0114241_10473</name>
</gene>